<dbReference type="PROSITE" id="PS01124">
    <property type="entry name" value="HTH_ARAC_FAMILY_2"/>
    <property type="match status" value="1"/>
</dbReference>
<dbReference type="InterPro" id="IPR028082">
    <property type="entry name" value="Peripla_BP_I"/>
</dbReference>
<dbReference type="PATRIC" id="fig|907348.3.peg.2366"/>
<dbReference type="Proteomes" id="UP000003571">
    <property type="component" value="Unassembled WGS sequence"/>
</dbReference>
<reference evidence="5 6" key="1">
    <citation type="submission" date="2011-09" db="EMBL/GenBank/DDBJ databases">
        <title>The draft genome of Treponema saccharophilum DSM 2985.</title>
        <authorList>
            <consortium name="US DOE Joint Genome Institute (JGI-PGF)"/>
            <person name="Lucas S."/>
            <person name="Copeland A."/>
            <person name="Lapidus A."/>
            <person name="Glavina del Rio T."/>
            <person name="Dalin E."/>
            <person name="Tice H."/>
            <person name="Bruce D."/>
            <person name="Goodwin L."/>
            <person name="Pitluck S."/>
            <person name="Peters L."/>
            <person name="Kyrpides N."/>
            <person name="Mavromatis K."/>
            <person name="Ivanova N."/>
            <person name="Markowitz V."/>
            <person name="Cheng J.-F."/>
            <person name="Hugenholtz P."/>
            <person name="Woyke T."/>
            <person name="Wu D."/>
            <person name="Gronow S."/>
            <person name="Wellnitz S."/>
            <person name="Brambilla E."/>
            <person name="Klenk H.-P."/>
            <person name="Eisen J.A."/>
        </authorList>
    </citation>
    <scope>NUCLEOTIDE SEQUENCE [LARGE SCALE GENOMIC DNA]</scope>
    <source>
        <strain evidence="5 6">DSM 2985</strain>
    </source>
</reference>
<organism evidence="5 6">
    <name type="scientific">Treponema saccharophilum DSM 2985</name>
    <dbReference type="NCBI Taxonomy" id="907348"/>
    <lineage>
        <taxon>Bacteria</taxon>
        <taxon>Pseudomonadati</taxon>
        <taxon>Spirochaetota</taxon>
        <taxon>Spirochaetia</taxon>
        <taxon>Spirochaetales</taxon>
        <taxon>Treponemataceae</taxon>
        <taxon>Treponema</taxon>
    </lineage>
</organism>
<dbReference type="InterPro" id="IPR018060">
    <property type="entry name" value="HTH_AraC"/>
</dbReference>
<evidence type="ECO:0000259" key="4">
    <source>
        <dbReference type="PROSITE" id="PS01124"/>
    </source>
</evidence>
<keyword evidence="1" id="KW-0805">Transcription regulation</keyword>
<dbReference type="SUPFAM" id="SSF46689">
    <property type="entry name" value="Homeodomain-like"/>
    <property type="match status" value="1"/>
</dbReference>
<dbReference type="InterPro" id="IPR020449">
    <property type="entry name" value="Tscrpt_reg_AraC-type_HTH"/>
</dbReference>
<dbReference type="InterPro" id="IPR009057">
    <property type="entry name" value="Homeodomain-like_sf"/>
</dbReference>
<dbReference type="GO" id="GO:0003700">
    <property type="term" value="F:DNA-binding transcription factor activity"/>
    <property type="evidence" value="ECO:0007669"/>
    <property type="project" value="InterPro"/>
</dbReference>
<keyword evidence="3" id="KW-0804">Transcription</keyword>
<dbReference type="Pfam" id="PF12833">
    <property type="entry name" value="HTH_18"/>
    <property type="match status" value="1"/>
</dbReference>
<evidence type="ECO:0000256" key="1">
    <source>
        <dbReference type="ARBA" id="ARBA00023015"/>
    </source>
</evidence>
<evidence type="ECO:0000256" key="3">
    <source>
        <dbReference type="ARBA" id="ARBA00023163"/>
    </source>
</evidence>
<dbReference type="PANTHER" id="PTHR30146:SF24">
    <property type="entry name" value="XYLOSE OPERON REGULATORY PROTEIN"/>
    <property type="match status" value="1"/>
</dbReference>
<dbReference type="eggNOG" id="COG2207">
    <property type="taxonomic scope" value="Bacteria"/>
</dbReference>
<dbReference type="GO" id="GO:0000976">
    <property type="term" value="F:transcription cis-regulatory region binding"/>
    <property type="evidence" value="ECO:0007669"/>
    <property type="project" value="TreeGrafter"/>
</dbReference>
<evidence type="ECO:0000313" key="5">
    <source>
        <dbReference type="EMBL" id="EIC01114.1"/>
    </source>
</evidence>
<dbReference type="STRING" id="907348.TresaDRAFT_0939"/>
<evidence type="ECO:0000313" key="6">
    <source>
        <dbReference type="Proteomes" id="UP000003571"/>
    </source>
</evidence>
<dbReference type="Gene3D" id="3.40.50.2300">
    <property type="match status" value="2"/>
</dbReference>
<gene>
    <name evidence="5" type="ORF">TresaDRAFT_0939</name>
</gene>
<dbReference type="AlphaFoldDB" id="H7EN50"/>
<dbReference type="SUPFAM" id="SSF53822">
    <property type="entry name" value="Periplasmic binding protein-like I"/>
    <property type="match status" value="1"/>
</dbReference>
<name>H7EN50_9SPIR</name>
<sequence>MCFSWYTSVMALKISERKQFLAERKSAGRRVTIGFTGIADLRSFIGLEYMKGMMKAAADYDINFINMGGAVKYSLFDDINFISHYIKNFRFMREPFVDGLVTWASSLWEFMEERNIISLFSGLRPLPMVDIGHVDIPGATMLKIDSDIAIRSMMEHLALVHGYTKFAFLGADISEPHRNRFSNYKKELARLGLSDRPHSAVLARSMNPNHIADALDEICSNFVLRGGQDVQVIVTSTDVIATEVIDQLSRRGISVPKDVAVTGFNNWYEGITARSPLTTIDLAYFRRGYTAVEILIDKLVSPSSAPRIVRVVPSLVIRQSCGCFEECVARVSSGHSEGAVLDSFRESEDTLRERLSCALRDVFPFRDDDEVSEMLDAFFSDVYEGGESRMLRFFQQVLQNYRKVREFDGEHFQNVVSRLRSLLLPVLKNEGDDVVRRMEDSFHQMRSLVSVYQKYESFAERENPYRLNNISEQAVSFVSASSREKVFDALRYQLGVLDIPGVSLALSENMGYNFPTPSVEFVFPEPPEKSKSLMHRRISEPYLFPKELFDRGKRYCVMLEILHHADRYFGYAFFEMKSLNIATYDVLRMLLSNALYLIYRKEGRTREVSFSVRDDQLKELISVETEPPRNARSRLTVEKITDYLTEHIGEMTNIDKMSSELMVSRSYLSRRTKELTGLSVQTLHERLKMEQAKNMLLLDSYELSEIASSLGFKDQNYFSNVFKKNTGLSPRNWLKSKV</sequence>
<dbReference type="PRINTS" id="PR00032">
    <property type="entry name" value="HTHARAC"/>
</dbReference>
<dbReference type="Pfam" id="PF13377">
    <property type="entry name" value="Peripla_BP_3"/>
    <property type="match status" value="1"/>
</dbReference>
<dbReference type="PANTHER" id="PTHR30146">
    <property type="entry name" value="LACI-RELATED TRANSCRIPTIONAL REPRESSOR"/>
    <property type="match status" value="1"/>
</dbReference>
<dbReference type="InterPro" id="IPR018062">
    <property type="entry name" value="HTH_AraC-typ_CS"/>
</dbReference>
<keyword evidence="6" id="KW-1185">Reference proteome</keyword>
<comment type="caution">
    <text evidence="5">The sequence shown here is derived from an EMBL/GenBank/DDBJ whole genome shotgun (WGS) entry which is preliminary data.</text>
</comment>
<feature type="domain" description="HTH araC/xylS-type" evidence="4">
    <location>
        <begin position="638"/>
        <end position="736"/>
    </location>
</feature>
<dbReference type="Gene3D" id="1.10.10.60">
    <property type="entry name" value="Homeodomain-like"/>
    <property type="match status" value="1"/>
</dbReference>
<accession>H7EN50</accession>
<keyword evidence="2" id="KW-0238">DNA-binding</keyword>
<evidence type="ECO:0000256" key="2">
    <source>
        <dbReference type="ARBA" id="ARBA00023125"/>
    </source>
</evidence>
<dbReference type="eggNOG" id="COG1609">
    <property type="taxonomic scope" value="Bacteria"/>
</dbReference>
<dbReference type="InterPro" id="IPR046335">
    <property type="entry name" value="LacI/GalR-like_sensor"/>
</dbReference>
<dbReference type="SMART" id="SM00342">
    <property type="entry name" value="HTH_ARAC"/>
    <property type="match status" value="1"/>
</dbReference>
<dbReference type="EMBL" id="AGRW01000052">
    <property type="protein sequence ID" value="EIC01114.1"/>
    <property type="molecule type" value="Genomic_DNA"/>
</dbReference>
<dbReference type="PROSITE" id="PS00041">
    <property type="entry name" value="HTH_ARAC_FAMILY_1"/>
    <property type="match status" value="1"/>
</dbReference>
<protein>
    <submittedName>
        <fullName evidence="5">Transcriptional regulator, AraC family</fullName>
    </submittedName>
</protein>
<proteinExistence type="predicted"/>